<keyword evidence="3 7" id="KW-0418">Kinase</keyword>
<reference evidence="7 8" key="1">
    <citation type="journal article" date="2018" name="Int. J. Syst. Evol. Microbiol.">
        <title>Lactobacillus bambusae sp. nov., isolated from a traditional fermented Ma-bamboo shoots of Taiwan.</title>
        <authorList>
            <person name="Wang L.-T."/>
        </authorList>
    </citation>
    <scope>NUCLEOTIDE SEQUENCE [LARGE SCALE GENOMIC DNA]</scope>
    <source>
        <strain evidence="7 8">BS-W1</strain>
    </source>
</reference>
<evidence type="ECO:0000256" key="4">
    <source>
        <dbReference type="ARBA" id="ARBA00022840"/>
    </source>
</evidence>
<evidence type="ECO:0000256" key="1">
    <source>
        <dbReference type="ARBA" id="ARBA00022679"/>
    </source>
</evidence>
<accession>A0A2V1N1L9</accession>
<comment type="caution">
    <text evidence="7">The sequence shown here is derived from an EMBL/GenBank/DDBJ whole genome shotgun (WGS) entry which is preliminary data.</text>
</comment>
<dbReference type="SUPFAM" id="SSF63999">
    <property type="entry name" value="Thiamin pyrophosphokinase, catalytic domain"/>
    <property type="match status" value="1"/>
</dbReference>
<keyword evidence="2" id="KW-0547">Nucleotide-binding</keyword>
<dbReference type="RefSeq" id="WP_109249626.1">
    <property type="nucleotide sequence ID" value="NZ_QCXQ01000001.1"/>
</dbReference>
<protein>
    <recommendedName>
        <fullName evidence="5">Thiamine diphosphokinase</fullName>
        <ecNumber evidence="5">2.7.6.2</ecNumber>
    </recommendedName>
</protein>
<keyword evidence="1" id="KW-0808">Transferase</keyword>
<keyword evidence="4" id="KW-0067">ATP-binding</keyword>
<dbReference type="SMART" id="SM00983">
    <property type="entry name" value="TPK_B1_binding"/>
    <property type="match status" value="1"/>
</dbReference>
<evidence type="ECO:0000256" key="2">
    <source>
        <dbReference type="ARBA" id="ARBA00022741"/>
    </source>
</evidence>
<sequence length="224" mass="25134">MTTIVNMLVGGPTVLWPDSLKHHAVKGPWIGVDRGTLRLLDHGVTPAVAVGDFDSLRPGELDRVRRHITDIRQSVPEKDETDTELGVTIAINEFAADRLDIYGATGGRLDHELANLFMVLKPRYKKYAPHIRFIDRQNTISFYLPGEYEIAKEPDKKYLAFIPLTAIDHLTLPDEKYTLQQEPIPFPISFASNEFLGDRGTFSFDTGLLCVIQSNDLQPMGAED</sequence>
<dbReference type="GO" id="GO:0009229">
    <property type="term" value="P:thiamine diphosphate biosynthetic process"/>
    <property type="evidence" value="ECO:0007669"/>
    <property type="project" value="InterPro"/>
</dbReference>
<dbReference type="PANTHER" id="PTHR41299:SF1">
    <property type="entry name" value="THIAMINE PYROPHOSPHOKINASE"/>
    <property type="match status" value="1"/>
</dbReference>
<gene>
    <name evidence="7" type="ORF">DCM90_01690</name>
</gene>
<dbReference type="InterPro" id="IPR007371">
    <property type="entry name" value="TPK_catalytic"/>
</dbReference>
<dbReference type="GO" id="GO:0030975">
    <property type="term" value="F:thiamine binding"/>
    <property type="evidence" value="ECO:0007669"/>
    <property type="project" value="InterPro"/>
</dbReference>
<dbReference type="GO" id="GO:0005524">
    <property type="term" value="F:ATP binding"/>
    <property type="evidence" value="ECO:0007669"/>
    <property type="project" value="UniProtKB-KW"/>
</dbReference>
<dbReference type="Proteomes" id="UP000245080">
    <property type="component" value="Unassembled WGS sequence"/>
</dbReference>
<dbReference type="AlphaFoldDB" id="A0A2V1N1L9"/>
<evidence type="ECO:0000259" key="6">
    <source>
        <dbReference type="SMART" id="SM00983"/>
    </source>
</evidence>
<dbReference type="InterPro" id="IPR053149">
    <property type="entry name" value="TPK"/>
</dbReference>
<keyword evidence="8" id="KW-1185">Reference proteome</keyword>
<name>A0A2V1N1L9_9LACO</name>
<dbReference type="InterPro" id="IPR007373">
    <property type="entry name" value="Thiamin_PyroPKinase_B1-bd"/>
</dbReference>
<dbReference type="CDD" id="cd07995">
    <property type="entry name" value="TPK"/>
    <property type="match status" value="1"/>
</dbReference>
<dbReference type="Pfam" id="PF04265">
    <property type="entry name" value="TPK_B1_binding"/>
    <property type="match status" value="1"/>
</dbReference>
<organism evidence="7 8">
    <name type="scientific">Levilactobacillus bambusae</name>
    <dbReference type="NCBI Taxonomy" id="2024736"/>
    <lineage>
        <taxon>Bacteria</taxon>
        <taxon>Bacillati</taxon>
        <taxon>Bacillota</taxon>
        <taxon>Bacilli</taxon>
        <taxon>Lactobacillales</taxon>
        <taxon>Lactobacillaceae</taxon>
        <taxon>Levilactobacillus</taxon>
    </lineage>
</organism>
<dbReference type="PANTHER" id="PTHR41299">
    <property type="entry name" value="THIAMINE PYROPHOSPHOKINASE"/>
    <property type="match status" value="1"/>
</dbReference>
<proteinExistence type="predicted"/>
<dbReference type="EMBL" id="QCXQ01000001">
    <property type="protein sequence ID" value="PWG00913.1"/>
    <property type="molecule type" value="Genomic_DNA"/>
</dbReference>
<evidence type="ECO:0000256" key="5">
    <source>
        <dbReference type="NCBIfam" id="TIGR01378"/>
    </source>
</evidence>
<dbReference type="Pfam" id="PF04263">
    <property type="entry name" value="TPK_catalytic"/>
    <property type="match status" value="1"/>
</dbReference>
<dbReference type="OrthoDB" id="9804377at2"/>
<evidence type="ECO:0000313" key="7">
    <source>
        <dbReference type="EMBL" id="PWG00913.1"/>
    </source>
</evidence>
<dbReference type="NCBIfam" id="TIGR01378">
    <property type="entry name" value="thi_PPkinase"/>
    <property type="match status" value="1"/>
</dbReference>
<evidence type="ECO:0000256" key="3">
    <source>
        <dbReference type="ARBA" id="ARBA00022777"/>
    </source>
</evidence>
<evidence type="ECO:0000313" key="8">
    <source>
        <dbReference type="Proteomes" id="UP000245080"/>
    </source>
</evidence>
<dbReference type="InterPro" id="IPR036759">
    <property type="entry name" value="TPK_catalytic_sf"/>
</dbReference>
<dbReference type="GO" id="GO:0006772">
    <property type="term" value="P:thiamine metabolic process"/>
    <property type="evidence" value="ECO:0007669"/>
    <property type="project" value="UniProtKB-UniRule"/>
</dbReference>
<feature type="domain" description="Thiamin pyrophosphokinase thiamin-binding" evidence="6">
    <location>
        <begin position="146"/>
        <end position="209"/>
    </location>
</feature>
<dbReference type="GO" id="GO:0004788">
    <property type="term" value="F:thiamine diphosphokinase activity"/>
    <property type="evidence" value="ECO:0007669"/>
    <property type="project" value="UniProtKB-UniRule"/>
</dbReference>
<dbReference type="EC" id="2.7.6.2" evidence="5"/>
<dbReference type="InterPro" id="IPR006282">
    <property type="entry name" value="Thi_PPkinase"/>
</dbReference>
<dbReference type="GO" id="GO:0016301">
    <property type="term" value="F:kinase activity"/>
    <property type="evidence" value="ECO:0007669"/>
    <property type="project" value="UniProtKB-KW"/>
</dbReference>
<dbReference type="Gene3D" id="3.40.50.10240">
    <property type="entry name" value="Thiamin pyrophosphokinase, catalytic domain"/>
    <property type="match status" value="1"/>
</dbReference>